<evidence type="ECO:0000313" key="4">
    <source>
        <dbReference type="Proteomes" id="UP000703269"/>
    </source>
</evidence>
<evidence type="ECO:0000256" key="1">
    <source>
        <dbReference type="SAM" id="MobiDB-lite"/>
    </source>
</evidence>
<dbReference type="InterPro" id="IPR051908">
    <property type="entry name" value="Ribosomal_N-acetyltransferase"/>
</dbReference>
<protein>
    <submittedName>
        <fullName evidence="3">GNAT family N-acetyltransferase</fullName>
    </submittedName>
</protein>
<organism evidence="3 4">
    <name type="scientific">Phanerochaete sordida</name>
    <dbReference type="NCBI Taxonomy" id="48140"/>
    <lineage>
        <taxon>Eukaryota</taxon>
        <taxon>Fungi</taxon>
        <taxon>Dikarya</taxon>
        <taxon>Basidiomycota</taxon>
        <taxon>Agaricomycotina</taxon>
        <taxon>Agaricomycetes</taxon>
        <taxon>Polyporales</taxon>
        <taxon>Phanerochaetaceae</taxon>
        <taxon>Phanerochaete</taxon>
    </lineage>
</organism>
<dbReference type="PROSITE" id="PS51186">
    <property type="entry name" value="GNAT"/>
    <property type="match status" value="1"/>
</dbReference>
<evidence type="ECO:0000259" key="2">
    <source>
        <dbReference type="PROSITE" id="PS51186"/>
    </source>
</evidence>
<gene>
    <name evidence="3" type="ORF">PsYK624_162400</name>
</gene>
<keyword evidence="4" id="KW-1185">Reference proteome</keyword>
<name>A0A9P3GVL6_9APHY</name>
<dbReference type="EMBL" id="BPQB01000127">
    <property type="protein sequence ID" value="GJE99964.1"/>
    <property type="molecule type" value="Genomic_DNA"/>
</dbReference>
<evidence type="ECO:0000313" key="3">
    <source>
        <dbReference type="EMBL" id="GJE99964.1"/>
    </source>
</evidence>
<feature type="region of interest" description="Disordered" evidence="1">
    <location>
        <begin position="55"/>
        <end position="75"/>
    </location>
</feature>
<dbReference type="OrthoDB" id="41238at2759"/>
<sequence>MTRFVSGLNGRCAIHRPSLALEVDRGQRRFIRTRFSARVVITIFQTRPFAGALRQLHPKGTDRPHSPNYTSRGGGVDSYGEFKARSSTLENGVLKLVPYVPSLHSQLFFDGISGHPELFRWTRTARFTSVEDLDDWAAKVIADPAYTLFAMIDKTRPATASGGHPTQDAGALAGIVAFIETPEQLTGEIGLFFTLPAFQRTHVTRTAVALLLRFAFDELRLRRMQWRCQEENIASVRAAERMGFQKEGVHRWHRVAPAHVPGHAPRAGDPMPSCMGLHVLYLAICWDDWESGWAERTRRVLGNRV</sequence>
<dbReference type="Proteomes" id="UP000703269">
    <property type="component" value="Unassembled WGS sequence"/>
</dbReference>
<dbReference type="Gene3D" id="3.40.630.30">
    <property type="match status" value="1"/>
</dbReference>
<dbReference type="GO" id="GO:0008999">
    <property type="term" value="F:protein-N-terminal-alanine acetyltransferase activity"/>
    <property type="evidence" value="ECO:0007669"/>
    <property type="project" value="TreeGrafter"/>
</dbReference>
<dbReference type="GO" id="GO:1990189">
    <property type="term" value="F:protein N-terminal-serine acetyltransferase activity"/>
    <property type="evidence" value="ECO:0007669"/>
    <property type="project" value="TreeGrafter"/>
</dbReference>
<dbReference type="InterPro" id="IPR016181">
    <property type="entry name" value="Acyl_CoA_acyltransferase"/>
</dbReference>
<feature type="domain" description="N-acetyltransferase" evidence="2">
    <location>
        <begin position="120"/>
        <end position="267"/>
    </location>
</feature>
<reference evidence="3 4" key="1">
    <citation type="submission" date="2021-08" db="EMBL/GenBank/DDBJ databases">
        <title>Draft Genome Sequence of Phanerochaete sordida strain YK-624.</title>
        <authorList>
            <person name="Mori T."/>
            <person name="Dohra H."/>
            <person name="Suzuki T."/>
            <person name="Kawagishi H."/>
            <person name="Hirai H."/>
        </authorList>
    </citation>
    <scope>NUCLEOTIDE SEQUENCE [LARGE SCALE GENOMIC DNA]</scope>
    <source>
        <strain evidence="3 4">YK-624</strain>
    </source>
</reference>
<dbReference type="PANTHER" id="PTHR43441:SF5">
    <property type="entry name" value="FAMILY ACETYLTRANSFERASE, PUTATIVE-RELATED"/>
    <property type="match status" value="1"/>
</dbReference>
<dbReference type="InterPro" id="IPR000182">
    <property type="entry name" value="GNAT_dom"/>
</dbReference>
<dbReference type="Pfam" id="PF13302">
    <property type="entry name" value="Acetyltransf_3"/>
    <property type="match status" value="1"/>
</dbReference>
<comment type="caution">
    <text evidence="3">The sequence shown here is derived from an EMBL/GenBank/DDBJ whole genome shotgun (WGS) entry which is preliminary data.</text>
</comment>
<dbReference type="PANTHER" id="PTHR43441">
    <property type="entry name" value="RIBOSOMAL-PROTEIN-SERINE ACETYLTRANSFERASE"/>
    <property type="match status" value="1"/>
</dbReference>
<accession>A0A9P3GVL6</accession>
<dbReference type="AlphaFoldDB" id="A0A9P3GVL6"/>
<proteinExistence type="predicted"/>
<dbReference type="SUPFAM" id="SSF55729">
    <property type="entry name" value="Acyl-CoA N-acyltransferases (Nat)"/>
    <property type="match status" value="1"/>
</dbReference>